<dbReference type="PANTHER" id="PTHR21485:SF3">
    <property type="entry name" value="N-ACYLNEURAMINATE CYTIDYLYLTRANSFERASE"/>
    <property type="match status" value="1"/>
</dbReference>
<comment type="catalytic activity">
    <reaction evidence="1">
        <text>3-deoxy-alpha-D-manno-2-octulosonate-8-phosphate + H2O = 3-deoxy-alpha-D-manno-oct-2-ulosonate + phosphate</text>
        <dbReference type="Rhea" id="RHEA:11500"/>
        <dbReference type="ChEBI" id="CHEBI:15377"/>
        <dbReference type="ChEBI" id="CHEBI:43474"/>
        <dbReference type="ChEBI" id="CHEBI:85985"/>
        <dbReference type="ChEBI" id="CHEBI:85986"/>
        <dbReference type="EC" id="3.1.3.45"/>
    </reaction>
</comment>
<dbReference type="EC" id="3.1.3.45" evidence="5"/>
<dbReference type="Gene3D" id="3.40.50.1000">
    <property type="entry name" value="HAD superfamily/HAD-like"/>
    <property type="match status" value="1"/>
</dbReference>
<dbReference type="GO" id="GO:0046872">
    <property type="term" value="F:metal ion binding"/>
    <property type="evidence" value="ECO:0007669"/>
    <property type="project" value="UniProtKB-KW"/>
</dbReference>
<keyword evidence="8 12" id="KW-0378">Hydrolase</keyword>
<evidence type="ECO:0000256" key="8">
    <source>
        <dbReference type="ARBA" id="ARBA00022801"/>
    </source>
</evidence>
<name>A0A7U4P2A4_9BURK</name>
<feature type="binding site" evidence="11">
    <location>
        <position position="18"/>
    </location>
    <ligand>
        <name>substrate</name>
    </ligand>
</feature>
<evidence type="ECO:0000256" key="7">
    <source>
        <dbReference type="ARBA" id="ARBA00022723"/>
    </source>
</evidence>
<sequence>MSASAYRGAIRLVLFDVDGVLTDGRLHVTGDGEFIKSFHAKDGIAVALLRAHGIRSGILSGRHSEALAWRARQLGFDVFVSGCDDKRAGYARIKSEETLADDAIAYVGDDVNDLPVIDSVGVSYAPVDAHALVKRRVDYVVSRGGGEGVAREVAEHVLLRSGLSLGDAYRPLLDQWARHAAAQ</sequence>
<dbReference type="FunFam" id="3.40.50.1000:FF:000029">
    <property type="entry name" value="3-deoxy-D-manno-octulosonate 8-phosphate phosphatase KdsC"/>
    <property type="match status" value="1"/>
</dbReference>
<evidence type="ECO:0000256" key="10">
    <source>
        <dbReference type="ARBA" id="ARBA00031051"/>
    </source>
</evidence>
<accession>A0A7U4P2A4</accession>
<evidence type="ECO:0000313" key="12">
    <source>
        <dbReference type="EMBL" id="QPS43148.1"/>
    </source>
</evidence>
<reference evidence="12 13" key="1">
    <citation type="submission" date="2020-12" db="EMBL/GenBank/DDBJ databases">
        <title>FDA dAtabase for Regulatory Grade micrObial Sequences (FDA-ARGOS): Supporting development and validation of Infectious Disease Dx tests.</title>
        <authorList>
            <person name="Nelson B."/>
            <person name="Plummer A."/>
            <person name="Tallon L."/>
            <person name="Sadzewicz L."/>
            <person name="Zhao X."/>
            <person name="Boylan J."/>
            <person name="Ott S."/>
            <person name="Bowen H."/>
            <person name="Vavikolanu K."/>
            <person name="Mehta A."/>
            <person name="Aluvathingal J."/>
            <person name="Nadendla S."/>
            <person name="Myers T."/>
            <person name="Yan Y."/>
            <person name="Sichtig H."/>
        </authorList>
    </citation>
    <scope>NUCLEOTIDE SEQUENCE [LARGE SCALE GENOMIC DNA]</scope>
    <source>
        <strain evidence="12 13">FDAARGOS_899</strain>
    </source>
</reference>
<dbReference type="InterPro" id="IPR036412">
    <property type="entry name" value="HAD-like_sf"/>
</dbReference>
<dbReference type="PIRSF" id="PIRSF006118">
    <property type="entry name" value="KDO8-P_Ptase"/>
    <property type="match status" value="1"/>
</dbReference>
<gene>
    <name evidence="12" type="ORF">I6G56_16520</name>
</gene>
<dbReference type="Pfam" id="PF00702">
    <property type="entry name" value="Hydrolase"/>
    <property type="match status" value="1"/>
</dbReference>
<evidence type="ECO:0000256" key="2">
    <source>
        <dbReference type="ARBA" id="ARBA00001946"/>
    </source>
</evidence>
<dbReference type="InterPro" id="IPR023214">
    <property type="entry name" value="HAD_sf"/>
</dbReference>
<dbReference type="AlphaFoldDB" id="A0A7U4P2A4"/>
<dbReference type="NCBIfam" id="TIGR01670">
    <property type="entry name" value="KdsC-phosphatas"/>
    <property type="match status" value="1"/>
</dbReference>
<comment type="cofactor">
    <cofactor evidence="2 11">
        <name>Mg(2+)</name>
        <dbReference type="ChEBI" id="CHEBI:18420"/>
    </cofactor>
</comment>
<comment type="similarity">
    <text evidence="3">Belongs to the KdsC family.</text>
</comment>
<dbReference type="GO" id="GO:0008781">
    <property type="term" value="F:N-acylneuraminate cytidylyltransferase activity"/>
    <property type="evidence" value="ECO:0007669"/>
    <property type="project" value="TreeGrafter"/>
</dbReference>
<dbReference type="PANTHER" id="PTHR21485">
    <property type="entry name" value="HAD SUPERFAMILY MEMBERS CMAS AND KDSC"/>
    <property type="match status" value="1"/>
</dbReference>
<dbReference type="RefSeq" id="WP_006025420.1">
    <property type="nucleotide sequence ID" value="NZ_CP013380.1"/>
</dbReference>
<evidence type="ECO:0000256" key="1">
    <source>
        <dbReference type="ARBA" id="ARBA00000898"/>
    </source>
</evidence>
<evidence type="ECO:0000256" key="6">
    <source>
        <dbReference type="ARBA" id="ARBA00020092"/>
    </source>
</evidence>
<evidence type="ECO:0000256" key="5">
    <source>
        <dbReference type="ARBA" id="ARBA00013066"/>
    </source>
</evidence>
<evidence type="ECO:0000256" key="4">
    <source>
        <dbReference type="ARBA" id="ARBA00011881"/>
    </source>
</evidence>
<dbReference type="SFLD" id="SFLDS00003">
    <property type="entry name" value="Haloacid_Dehalogenase"/>
    <property type="match status" value="1"/>
</dbReference>
<evidence type="ECO:0000256" key="11">
    <source>
        <dbReference type="PIRSR" id="PIRSR006118-2"/>
    </source>
</evidence>
<feature type="binding site" evidence="11">
    <location>
        <position position="109"/>
    </location>
    <ligand>
        <name>Mg(2+)</name>
        <dbReference type="ChEBI" id="CHEBI:18420"/>
    </ligand>
</feature>
<proteinExistence type="inferred from homology"/>
<dbReference type="KEGG" id="bhg:I6G56_16520"/>
<dbReference type="InterPro" id="IPR050793">
    <property type="entry name" value="CMP-NeuNAc_synthase"/>
</dbReference>
<dbReference type="GO" id="GO:0019143">
    <property type="term" value="F:3-deoxy-manno-octulosonate-8-phosphatase activity"/>
    <property type="evidence" value="ECO:0007669"/>
    <property type="project" value="UniProtKB-EC"/>
</dbReference>
<keyword evidence="7 11" id="KW-0479">Metal-binding</keyword>
<dbReference type="SFLD" id="SFLDG01138">
    <property type="entry name" value="C1.6.2:_Deoxy-d-mannose-octulo"/>
    <property type="match status" value="1"/>
</dbReference>
<dbReference type="SFLD" id="SFLDG01136">
    <property type="entry name" value="C1.6:_Phosphoserine_Phosphatas"/>
    <property type="match status" value="1"/>
</dbReference>
<evidence type="ECO:0000256" key="9">
    <source>
        <dbReference type="ARBA" id="ARBA00022842"/>
    </source>
</evidence>
<dbReference type="SUPFAM" id="SSF56784">
    <property type="entry name" value="HAD-like"/>
    <property type="match status" value="1"/>
</dbReference>
<keyword evidence="9 11" id="KW-0460">Magnesium</keyword>
<dbReference type="Proteomes" id="UP000594943">
    <property type="component" value="Chromosome 1"/>
</dbReference>
<dbReference type="EMBL" id="CP065686">
    <property type="protein sequence ID" value="QPS43148.1"/>
    <property type="molecule type" value="Genomic_DNA"/>
</dbReference>
<accession>A0A7T2TZX1</accession>
<evidence type="ECO:0000313" key="13">
    <source>
        <dbReference type="Proteomes" id="UP000594943"/>
    </source>
</evidence>
<evidence type="ECO:0000256" key="3">
    <source>
        <dbReference type="ARBA" id="ARBA00005893"/>
    </source>
</evidence>
<feature type="binding site" evidence="11">
    <location>
        <position position="16"/>
    </location>
    <ligand>
        <name>Mg(2+)</name>
        <dbReference type="ChEBI" id="CHEBI:18420"/>
    </ligand>
</feature>
<comment type="subunit">
    <text evidence="4">Homotetramer.</text>
</comment>
<organism evidence="12 13">
    <name type="scientific">Burkholderia humptydooensis</name>
    <dbReference type="NCBI Taxonomy" id="430531"/>
    <lineage>
        <taxon>Bacteria</taxon>
        <taxon>Pseudomonadati</taxon>
        <taxon>Pseudomonadota</taxon>
        <taxon>Betaproteobacteria</taxon>
        <taxon>Burkholderiales</taxon>
        <taxon>Burkholderiaceae</taxon>
        <taxon>Burkholderia</taxon>
        <taxon>pseudomallei group</taxon>
    </lineage>
</organism>
<protein>
    <recommendedName>
        <fullName evidence="6">3-deoxy-D-manno-octulosonate 8-phosphate phosphatase KdsC</fullName>
        <ecNumber evidence="5">3.1.3.45</ecNumber>
    </recommendedName>
    <alternativeName>
        <fullName evidence="10">KDO 8-P phosphatase</fullName>
    </alternativeName>
</protein>
<dbReference type="InterPro" id="IPR010023">
    <property type="entry name" value="KdsC_fam"/>
</dbReference>